<name>A0A8J6TRC0_9FIRM</name>
<evidence type="ECO:0000313" key="3">
    <source>
        <dbReference type="EMBL" id="MBC8610556.1"/>
    </source>
</evidence>
<dbReference type="InterPro" id="IPR011761">
    <property type="entry name" value="ATP-grasp"/>
</dbReference>
<dbReference type="AlphaFoldDB" id="A0A8J6TRC0"/>
<keyword evidence="1" id="KW-0067">ATP-binding</keyword>
<dbReference type="GO" id="GO:0005524">
    <property type="term" value="F:ATP binding"/>
    <property type="evidence" value="ECO:0007669"/>
    <property type="project" value="UniProtKB-UniRule"/>
</dbReference>
<dbReference type="PROSITE" id="PS50975">
    <property type="entry name" value="ATP_GRASP"/>
    <property type="match status" value="1"/>
</dbReference>
<dbReference type="OrthoDB" id="5420347at2"/>
<evidence type="ECO:0000313" key="4">
    <source>
        <dbReference type="Proteomes" id="UP000632659"/>
    </source>
</evidence>
<keyword evidence="4" id="KW-1185">Reference proteome</keyword>
<reference evidence="3" key="1">
    <citation type="submission" date="2020-08" db="EMBL/GenBank/DDBJ databases">
        <title>Genome public.</title>
        <authorList>
            <person name="Liu C."/>
            <person name="Sun Q."/>
        </authorList>
    </citation>
    <scope>NUCLEOTIDE SEQUENCE</scope>
    <source>
        <strain evidence="3">NSJ-15</strain>
    </source>
</reference>
<organism evidence="3 4">
    <name type="scientific">Massiliimalia timonensis</name>
    <dbReference type="NCBI Taxonomy" id="1987501"/>
    <lineage>
        <taxon>Bacteria</taxon>
        <taxon>Bacillati</taxon>
        <taxon>Bacillota</taxon>
        <taxon>Clostridia</taxon>
        <taxon>Eubacteriales</taxon>
        <taxon>Oscillospiraceae</taxon>
        <taxon>Massiliimalia</taxon>
    </lineage>
</organism>
<accession>A0A8J6TRC0</accession>
<comment type="caution">
    <text evidence="3">The sequence shown here is derived from an EMBL/GenBank/DDBJ whole genome shotgun (WGS) entry which is preliminary data.</text>
</comment>
<dbReference type="SUPFAM" id="SSF56059">
    <property type="entry name" value="Glutathione synthetase ATP-binding domain-like"/>
    <property type="match status" value="1"/>
</dbReference>
<dbReference type="Gene3D" id="3.30.470.20">
    <property type="entry name" value="ATP-grasp fold, B domain"/>
    <property type="match status" value="1"/>
</dbReference>
<gene>
    <name evidence="3" type="ORF">H8702_05395</name>
</gene>
<feature type="domain" description="ATP-grasp" evidence="2">
    <location>
        <begin position="126"/>
        <end position="324"/>
    </location>
</feature>
<evidence type="ECO:0000259" key="2">
    <source>
        <dbReference type="PROSITE" id="PS50975"/>
    </source>
</evidence>
<sequence length="405" mass="47811">MKLEEREFIPVILGGDITTYSLARSFHEEYHIRSIAISMQKNWLNSYSSIIENIIVPNMHKEEIFLKTLLDLGEKRGKDKKLILIACGDWYVRLIIEHRKELSPYYVIPYIEEDLMNRLVLKDSFYEICDQTGVPYPKTFVYDCKEKNELDLPFGFPVIAKPASSAQYHYAEFKGKKKVFKFETMDQLRAMLKELETSSYDYKFLIQDFIPGDDTYMNILTCYCDRNSKVRFMSFGRTLMEDQGPMAIGNPVAIINEVKLDVMNKAKKMLEEVGYTGFANFDIKYDMRDHSYRYFEINTRLGRSNFYVTGSGFNAVKWIVDDLIYHKDFAEEPVIADRENLYTVIPKSIIMKYVQDEKLKEQVERLYREGKVSNPIDYKGDTNLIHKLYAKYFMMKQKKRFEAYL</sequence>
<dbReference type="Proteomes" id="UP000632659">
    <property type="component" value="Unassembled WGS sequence"/>
</dbReference>
<evidence type="ECO:0000256" key="1">
    <source>
        <dbReference type="PROSITE-ProRule" id="PRU00409"/>
    </source>
</evidence>
<keyword evidence="1" id="KW-0547">Nucleotide-binding</keyword>
<protein>
    <submittedName>
        <fullName evidence="3">ATP-grasp domain-containing protein</fullName>
    </submittedName>
</protein>
<dbReference type="RefSeq" id="WP_093989440.1">
    <property type="nucleotide sequence ID" value="NZ_FYDD01000004.1"/>
</dbReference>
<dbReference type="GO" id="GO:0046872">
    <property type="term" value="F:metal ion binding"/>
    <property type="evidence" value="ECO:0007669"/>
    <property type="project" value="InterPro"/>
</dbReference>
<proteinExistence type="predicted"/>
<dbReference type="EMBL" id="JACRTL010000002">
    <property type="protein sequence ID" value="MBC8610556.1"/>
    <property type="molecule type" value="Genomic_DNA"/>
</dbReference>